<reference evidence="1 2" key="1">
    <citation type="journal article" date="2016" name="Nat. Commun.">
        <title>Thousands of microbial genomes shed light on interconnected biogeochemical processes in an aquifer system.</title>
        <authorList>
            <person name="Anantharaman K."/>
            <person name="Brown C.T."/>
            <person name="Hug L.A."/>
            <person name="Sharon I."/>
            <person name="Castelle C.J."/>
            <person name="Probst A.J."/>
            <person name="Thomas B.C."/>
            <person name="Singh A."/>
            <person name="Wilkins M.J."/>
            <person name="Karaoz U."/>
            <person name="Brodie E.L."/>
            <person name="Williams K.H."/>
            <person name="Hubbard S.S."/>
            <person name="Banfield J.F."/>
        </authorList>
    </citation>
    <scope>NUCLEOTIDE SEQUENCE [LARGE SCALE GENOMIC DNA]</scope>
</reference>
<gene>
    <name evidence="1" type="ORF">A3B10_03275</name>
</gene>
<sequence>MKKRLGFDLILLGDSTSGKDTQANLLAKQYRVRLARSGHYLRQLKSYKYRGGVPAPTSLIIPFLNYYLKNLSWHRNIIFVGAARLKHEAEYLVKHLKQRNRDFFVLYIKIPKSEIIKRSKRRAERLEDTSLTLINSRIAYYKTKVSKTVKFYQTLKKIKFINGNQSIKAVHHDIINAIHDYQRSKRN</sequence>
<evidence type="ECO:0000313" key="2">
    <source>
        <dbReference type="Proteomes" id="UP000177281"/>
    </source>
</evidence>
<dbReference type="EMBL" id="MFFB01000007">
    <property type="protein sequence ID" value="OGE94788.1"/>
    <property type="molecule type" value="Genomic_DNA"/>
</dbReference>
<comment type="caution">
    <text evidence="1">The sequence shown here is derived from an EMBL/GenBank/DDBJ whole genome shotgun (WGS) entry which is preliminary data.</text>
</comment>
<proteinExistence type="predicted"/>
<dbReference type="Proteomes" id="UP000177281">
    <property type="component" value="Unassembled WGS sequence"/>
</dbReference>
<dbReference type="Gene3D" id="3.40.50.300">
    <property type="entry name" value="P-loop containing nucleotide triphosphate hydrolases"/>
    <property type="match status" value="1"/>
</dbReference>
<dbReference type="SUPFAM" id="SSF52540">
    <property type="entry name" value="P-loop containing nucleoside triphosphate hydrolases"/>
    <property type="match status" value="1"/>
</dbReference>
<protein>
    <recommendedName>
        <fullName evidence="3">Adenylate kinase</fullName>
    </recommendedName>
</protein>
<accession>A0A1F5PXX1</accession>
<name>A0A1F5PXX1_9BACT</name>
<evidence type="ECO:0008006" key="3">
    <source>
        <dbReference type="Google" id="ProtNLM"/>
    </source>
</evidence>
<dbReference type="InterPro" id="IPR027417">
    <property type="entry name" value="P-loop_NTPase"/>
</dbReference>
<dbReference type="AlphaFoldDB" id="A0A1F5PXX1"/>
<dbReference type="STRING" id="1817841.A3B10_03275"/>
<organism evidence="1 2">
    <name type="scientific">Candidatus Doudnabacteria bacterium RIFCSPLOWO2_01_FULL_44_21</name>
    <dbReference type="NCBI Taxonomy" id="1817841"/>
    <lineage>
        <taxon>Bacteria</taxon>
        <taxon>Candidatus Doudnaibacteriota</taxon>
    </lineage>
</organism>
<dbReference type="Pfam" id="PF00406">
    <property type="entry name" value="ADK"/>
    <property type="match status" value="1"/>
</dbReference>
<evidence type="ECO:0000313" key="1">
    <source>
        <dbReference type="EMBL" id="OGE94788.1"/>
    </source>
</evidence>